<accession>A0A9N8WCL9</accession>
<reference evidence="1" key="1">
    <citation type="submission" date="2021-06" db="EMBL/GenBank/DDBJ databases">
        <authorList>
            <person name="Kallberg Y."/>
            <person name="Tangrot J."/>
            <person name="Rosling A."/>
        </authorList>
    </citation>
    <scope>NUCLEOTIDE SEQUENCE</scope>
    <source>
        <strain evidence="1">FL966</strain>
    </source>
</reference>
<comment type="caution">
    <text evidence="1">The sequence shown here is derived from an EMBL/GenBank/DDBJ whole genome shotgun (WGS) entry which is preliminary data.</text>
</comment>
<sequence>ELKEKLSLEILQGGITKDGLVLQMLSTFWSNLSINILKIIQYFLE</sequence>
<dbReference type="Proteomes" id="UP000789759">
    <property type="component" value="Unassembled WGS sequence"/>
</dbReference>
<organism evidence="1 2">
    <name type="scientific">Cetraspora pellucida</name>
    <dbReference type="NCBI Taxonomy" id="1433469"/>
    <lineage>
        <taxon>Eukaryota</taxon>
        <taxon>Fungi</taxon>
        <taxon>Fungi incertae sedis</taxon>
        <taxon>Mucoromycota</taxon>
        <taxon>Glomeromycotina</taxon>
        <taxon>Glomeromycetes</taxon>
        <taxon>Diversisporales</taxon>
        <taxon>Gigasporaceae</taxon>
        <taxon>Cetraspora</taxon>
    </lineage>
</organism>
<name>A0A9N8WCL9_9GLOM</name>
<evidence type="ECO:0000313" key="1">
    <source>
        <dbReference type="EMBL" id="CAG8484612.1"/>
    </source>
</evidence>
<feature type="non-terminal residue" evidence="1">
    <location>
        <position position="1"/>
    </location>
</feature>
<dbReference type="EMBL" id="CAJVQA010000653">
    <property type="protein sequence ID" value="CAG8484612.1"/>
    <property type="molecule type" value="Genomic_DNA"/>
</dbReference>
<protein>
    <submittedName>
        <fullName evidence="1">6129_t:CDS:1</fullName>
    </submittedName>
</protein>
<keyword evidence="2" id="KW-1185">Reference proteome</keyword>
<proteinExistence type="predicted"/>
<gene>
    <name evidence="1" type="ORF">CPELLU_LOCUS1684</name>
</gene>
<dbReference type="AlphaFoldDB" id="A0A9N8WCL9"/>
<evidence type="ECO:0000313" key="2">
    <source>
        <dbReference type="Proteomes" id="UP000789759"/>
    </source>
</evidence>